<dbReference type="Gene3D" id="1.10.246.130">
    <property type="match status" value="1"/>
</dbReference>
<dbReference type="NCBIfam" id="TIGR00066">
    <property type="entry name" value="g_glut_trans"/>
    <property type="match status" value="1"/>
</dbReference>
<evidence type="ECO:0000313" key="11">
    <source>
        <dbReference type="Proteomes" id="UP000051254"/>
    </source>
</evidence>
<feature type="binding site" evidence="6">
    <location>
        <position position="473"/>
    </location>
    <ligand>
        <name>L-glutamate</name>
        <dbReference type="ChEBI" id="CHEBI:29985"/>
    </ligand>
</feature>
<comment type="similarity">
    <text evidence="7">Belongs to the gamma-glutamyltransferase family.</text>
</comment>
<proteinExistence type="inferred from homology"/>
<dbReference type="InterPro" id="IPR043137">
    <property type="entry name" value="GGT_ssub_C"/>
</dbReference>
<feature type="binding site" evidence="6">
    <location>
        <begin position="452"/>
        <end position="453"/>
    </location>
    <ligand>
        <name>L-glutamate</name>
        <dbReference type="ChEBI" id="CHEBI:29985"/>
    </ligand>
</feature>
<dbReference type="AlphaFoldDB" id="A0A0R0BMM6"/>
<feature type="signal peptide" evidence="9">
    <location>
        <begin position="1"/>
        <end position="21"/>
    </location>
</feature>
<comment type="subunit">
    <text evidence="7">This enzyme consists of two polypeptide chains, which are synthesized in precursor form from a single polypeptide.</text>
</comment>
<evidence type="ECO:0000256" key="3">
    <source>
        <dbReference type="ARBA" id="ARBA00023315"/>
    </source>
</evidence>
<protein>
    <recommendedName>
        <fullName evidence="7">Glutathione hydrolase proenzyme</fullName>
        <ecNumber evidence="7">2.3.2.2</ecNumber>
        <ecNumber evidence="7">3.4.19.13</ecNumber>
    </recommendedName>
    <component>
        <recommendedName>
            <fullName evidence="7">Glutathione hydrolase large chain</fullName>
        </recommendedName>
    </component>
    <component>
        <recommendedName>
            <fullName evidence="7">Glutathione hydrolase small chain</fullName>
        </recommendedName>
    </component>
</protein>
<dbReference type="RefSeq" id="WP_057665612.1">
    <property type="nucleotide sequence ID" value="NZ_LDJH01000012.1"/>
</dbReference>
<keyword evidence="3 7" id="KW-0012">Acyltransferase</keyword>
<keyword evidence="11" id="KW-1185">Reference proteome</keyword>
<comment type="catalytic activity">
    <reaction evidence="1 7">
        <text>an S-substituted glutathione + H2O = an S-substituted L-cysteinylglycine + L-glutamate</text>
        <dbReference type="Rhea" id="RHEA:59468"/>
        <dbReference type="ChEBI" id="CHEBI:15377"/>
        <dbReference type="ChEBI" id="CHEBI:29985"/>
        <dbReference type="ChEBI" id="CHEBI:90779"/>
        <dbReference type="ChEBI" id="CHEBI:143103"/>
        <dbReference type="EC" id="3.4.19.13"/>
    </reaction>
</comment>
<dbReference type="InterPro" id="IPR043138">
    <property type="entry name" value="GGT_lsub"/>
</dbReference>
<dbReference type="PRINTS" id="PR01210">
    <property type="entry name" value="GGTRANSPTASE"/>
</dbReference>
<dbReference type="SUPFAM" id="SSF56235">
    <property type="entry name" value="N-terminal nucleophile aminohydrolases (Ntn hydrolases)"/>
    <property type="match status" value="1"/>
</dbReference>
<keyword evidence="9" id="KW-0732">Signal</keyword>
<dbReference type="GO" id="GO:0006751">
    <property type="term" value="P:glutathione catabolic process"/>
    <property type="evidence" value="ECO:0007669"/>
    <property type="project" value="UniProtKB-UniRule"/>
</dbReference>
<dbReference type="GO" id="GO:0036374">
    <property type="term" value="F:glutathione hydrolase activity"/>
    <property type="evidence" value="ECO:0007669"/>
    <property type="project" value="UniProtKB-UniRule"/>
</dbReference>
<feature type="region of interest" description="Disordered" evidence="8">
    <location>
        <begin position="563"/>
        <end position="590"/>
    </location>
</feature>
<dbReference type="InterPro" id="IPR051792">
    <property type="entry name" value="GGT_bact"/>
</dbReference>
<evidence type="ECO:0000256" key="6">
    <source>
        <dbReference type="PIRSR" id="PIRSR600101-2"/>
    </source>
</evidence>
<comment type="pathway">
    <text evidence="7">Sulfur metabolism; glutathione metabolism.</text>
</comment>
<evidence type="ECO:0000256" key="4">
    <source>
        <dbReference type="ARBA" id="ARBA00047417"/>
    </source>
</evidence>
<dbReference type="Gene3D" id="3.60.20.40">
    <property type="match status" value="1"/>
</dbReference>
<keyword evidence="7 10" id="KW-0808">Transferase</keyword>
<dbReference type="EC" id="2.3.2.2" evidence="7"/>
<comment type="caution">
    <text evidence="10">The sequence shown here is derived from an EMBL/GenBank/DDBJ whole genome shotgun (WGS) entry which is preliminary data.</text>
</comment>
<comment type="catalytic activity">
    <reaction evidence="2 7">
        <text>glutathione + H2O = L-cysteinylglycine + L-glutamate</text>
        <dbReference type="Rhea" id="RHEA:28807"/>
        <dbReference type="ChEBI" id="CHEBI:15377"/>
        <dbReference type="ChEBI" id="CHEBI:29985"/>
        <dbReference type="ChEBI" id="CHEBI:57925"/>
        <dbReference type="ChEBI" id="CHEBI:61694"/>
        <dbReference type="EC" id="3.4.19.13"/>
    </reaction>
</comment>
<dbReference type="GO" id="GO:0006750">
    <property type="term" value="P:glutathione biosynthetic process"/>
    <property type="evidence" value="ECO:0007669"/>
    <property type="project" value="UniProtKB-KW"/>
</dbReference>
<dbReference type="PANTHER" id="PTHR43199">
    <property type="entry name" value="GLUTATHIONE HYDROLASE"/>
    <property type="match status" value="1"/>
</dbReference>
<dbReference type="EC" id="3.4.19.13" evidence="7"/>
<dbReference type="Pfam" id="PF01019">
    <property type="entry name" value="G_glu_transpept"/>
    <property type="match status" value="1"/>
</dbReference>
<dbReference type="PATRIC" id="fig|266128.3.peg.435"/>
<feature type="chain" id="PRO_5006392687" description="Glutathione hydrolase proenzyme" evidence="9">
    <location>
        <begin position="22"/>
        <end position="590"/>
    </location>
</feature>
<feature type="active site" description="Nucleophile" evidence="5">
    <location>
        <position position="381"/>
    </location>
</feature>
<dbReference type="STRING" id="266128.ABB25_07825"/>
<dbReference type="InterPro" id="IPR000101">
    <property type="entry name" value="GGT_peptidase"/>
</dbReference>
<evidence type="ECO:0000256" key="2">
    <source>
        <dbReference type="ARBA" id="ARBA00001089"/>
    </source>
</evidence>
<keyword evidence="7" id="KW-0317">Glutathione biosynthesis</keyword>
<dbReference type="UniPathway" id="UPA00204"/>
<dbReference type="EMBL" id="LDJH01000012">
    <property type="protein sequence ID" value="KRG58185.1"/>
    <property type="molecule type" value="Genomic_DNA"/>
</dbReference>
<evidence type="ECO:0000313" key="10">
    <source>
        <dbReference type="EMBL" id="KRG58185.1"/>
    </source>
</evidence>
<dbReference type="OrthoDB" id="5297205at2"/>
<name>A0A0R0BMM6_9GAMM</name>
<feature type="binding site" evidence="6">
    <location>
        <position position="423"/>
    </location>
    <ligand>
        <name>L-glutamate</name>
        <dbReference type="ChEBI" id="CHEBI:29985"/>
    </ligand>
</feature>
<sequence length="590" mass="62245">MKLFARPLLLLALAFTPLAWADSPAVLAAPAQPAVAEKPDAAVIASAHHLATEAGHQILAAGGNAFDAAVAVSSVLSVVEPISSGLGGGGFFLLHDATSGKQTLIDARETAPASGVPAAYLDAQGNLDRDRSVNGPWSAGIPGLPAALVHLSGRYGKLPLAQSLAPAIRIAREGFPVYARMARGYASRAEVMERYPGTREVFLRNGRPIAEGDVFRQPELAATLERLAADGFDGFYKGRTGRLLLAGVKDAGGQWTAQDLASYKVIEREPIRFDYRGWQITTAAPPSSGGIALASMLQILEGWDLPSLAPAQRTHLVVEAMRRAYRDRTFFLGDPDFVHIPQRVLTSGDYAQGLRATIHPQKATPSDLLSGQPTPLEDEETTHFSIIDAQGNRVGGTQTVNLLYGSGLVPKGTGVLLNNEMDDFALKPGTPNAFGVMGYAANAPAPGKRMLSSMTPTFMDNGREVVVIGTPGGSRIITMVLLGILGFDAGLDAQAVAALPRYHHQWYPDVIEAESGTFDADTAQALRAMGHTLKLPGDEAAGGRGSSHVWGNLQTVHWDRVSNTLSAGSDPRNPVGSGQVVKAAEPVAVD</sequence>
<evidence type="ECO:0000256" key="7">
    <source>
        <dbReference type="RuleBase" id="RU368036"/>
    </source>
</evidence>
<organism evidence="10 11">
    <name type="scientific">Stenotrophomonas koreensis</name>
    <dbReference type="NCBI Taxonomy" id="266128"/>
    <lineage>
        <taxon>Bacteria</taxon>
        <taxon>Pseudomonadati</taxon>
        <taxon>Pseudomonadota</taxon>
        <taxon>Gammaproteobacteria</taxon>
        <taxon>Lysobacterales</taxon>
        <taxon>Lysobacteraceae</taxon>
        <taxon>Stenotrophomonas</taxon>
    </lineage>
</organism>
<accession>A0A0R0BMM6</accession>
<dbReference type="Proteomes" id="UP000051254">
    <property type="component" value="Unassembled WGS sequence"/>
</dbReference>
<evidence type="ECO:0000256" key="8">
    <source>
        <dbReference type="SAM" id="MobiDB-lite"/>
    </source>
</evidence>
<comment type="PTM">
    <text evidence="7">Cleaved by autocatalysis into a large and a small subunit.</text>
</comment>
<gene>
    <name evidence="10" type="ORF">ABB25_07825</name>
</gene>
<comment type="catalytic activity">
    <reaction evidence="4 7">
        <text>an N-terminal (5-L-glutamyl)-[peptide] + an alpha-amino acid = 5-L-glutamyl amino acid + an N-terminal L-alpha-aminoacyl-[peptide]</text>
        <dbReference type="Rhea" id="RHEA:23904"/>
        <dbReference type="Rhea" id="RHEA-COMP:9780"/>
        <dbReference type="Rhea" id="RHEA-COMP:9795"/>
        <dbReference type="ChEBI" id="CHEBI:77644"/>
        <dbReference type="ChEBI" id="CHEBI:78597"/>
        <dbReference type="ChEBI" id="CHEBI:78599"/>
        <dbReference type="ChEBI" id="CHEBI:78608"/>
        <dbReference type="EC" id="2.3.2.2"/>
    </reaction>
</comment>
<dbReference type="InterPro" id="IPR029055">
    <property type="entry name" value="Ntn_hydrolases_N"/>
</dbReference>
<evidence type="ECO:0000256" key="5">
    <source>
        <dbReference type="PIRSR" id="PIRSR600101-1"/>
    </source>
</evidence>
<feature type="binding site" evidence="6">
    <location>
        <begin position="399"/>
        <end position="401"/>
    </location>
    <ligand>
        <name>L-glutamate</name>
        <dbReference type="ChEBI" id="CHEBI:29985"/>
    </ligand>
</feature>
<dbReference type="PANTHER" id="PTHR43199:SF6">
    <property type="entry name" value="GLUTATHIONE HYDROLASE PROENZYME"/>
    <property type="match status" value="1"/>
</dbReference>
<keyword evidence="7" id="KW-0378">Hydrolase</keyword>
<dbReference type="GO" id="GO:0103068">
    <property type="term" value="F:leukotriene C4 gamma-glutamyl transferase activity"/>
    <property type="evidence" value="ECO:0007669"/>
    <property type="project" value="UniProtKB-EC"/>
</dbReference>
<evidence type="ECO:0000256" key="1">
    <source>
        <dbReference type="ARBA" id="ARBA00001049"/>
    </source>
</evidence>
<feature type="binding site" evidence="6">
    <location>
        <position position="108"/>
    </location>
    <ligand>
        <name>L-glutamate</name>
        <dbReference type="ChEBI" id="CHEBI:29985"/>
    </ligand>
</feature>
<evidence type="ECO:0000256" key="9">
    <source>
        <dbReference type="SAM" id="SignalP"/>
    </source>
</evidence>
<reference evidence="10 11" key="1">
    <citation type="submission" date="2015-05" db="EMBL/GenBank/DDBJ databases">
        <title>Genome sequencing and analysis of members of genus Stenotrophomonas.</title>
        <authorList>
            <person name="Patil P.P."/>
            <person name="Midha S."/>
            <person name="Patil P.B."/>
        </authorList>
    </citation>
    <scope>NUCLEOTIDE SEQUENCE [LARGE SCALE GENOMIC DNA]</scope>
    <source>
        <strain evidence="10 11">DSM 17805</strain>
    </source>
</reference>
<keyword evidence="7" id="KW-0865">Zymogen</keyword>